<sequence>MIDRETAIRIVEEELERQNQKWAALGVDPVRTAVLRVKEHELVWKVYWQSEEYARTRNPDTMLIGHGPYLVDRIDGGLHQIGVVSELEGAWEADYRVRIRGLAVRTVVDDLHDEMREAAAVRGHMRAAGVLRRRLPMLSPAQALEYVSGLLHTDAPAHLVAVAVEQLIEPMDPVLTAETLRQGRGSTVEPDSGGGPRSHRQARDHPEAQPLPHE</sequence>
<accession>A0A652KXV8</accession>
<evidence type="ECO:0000256" key="1">
    <source>
        <dbReference type="SAM" id="MobiDB-lite"/>
    </source>
</evidence>
<comment type="caution">
    <text evidence="3">The sequence shown here is derived from an EMBL/GenBank/DDBJ whole genome shotgun (WGS) entry which is preliminary data.</text>
</comment>
<organism evidence="3">
    <name type="scientific">Streptomyces sp. gb1(2016)</name>
    <dbReference type="NCBI Taxonomy" id="1828321"/>
    <lineage>
        <taxon>Bacteria</taxon>
        <taxon>Bacillati</taxon>
        <taxon>Actinomycetota</taxon>
        <taxon>Actinomycetes</taxon>
        <taxon>Kitasatosporales</taxon>
        <taxon>Streptomycetaceae</taxon>
        <taxon>Streptomyces</taxon>
    </lineage>
</organism>
<feature type="region of interest" description="Disordered" evidence="1">
    <location>
        <begin position="180"/>
        <end position="214"/>
    </location>
</feature>
<gene>
    <name evidence="3" type="ORF">EAO74_19925</name>
</gene>
<evidence type="ECO:0000259" key="2">
    <source>
        <dbReference type="Pfam" id="PF15567"/>
    </source>
</evidence>
<dbReference type="EMBL" id="RDBM01000035">
    <property type="protein sequence ID" value="TXS28489.1"/>
    <property type="molecule type" value="Genomic_DNA"/>
</dbReference>
<reference evidence="3" key="1">
    <citation type="submission" date="2018-10" db="EMBL/GenBank/DDBJ databases">
        <authorList>
            <person name="Hariharan J."/>
            <person name="Choudoir M.J."/>
            <person name="Diebold P."/>
            <person name="Panke-Buisse K."/>
            <person name="Campbell A.N."/>
            <person name="Buckley D.H."/>
        </authorList>
    </citation>
    <scope>NUCLEOTIDE SEQUENCE</scope>
    <source>
        <strain evidence="3">Gb1</strain>
    </source>
</reference>
<dbReference type="InterPro" id="IPR029082">
    <property type="entry name" value="Imm35"/>
</dbReference>
<evidence type="ECO:0000313" key="3">
    <source>
        <dbReference type="EMBL" id="TXS28489.1"/>
    </source>
</evidence>
<feature type="domain" description="Immunity protein 35" evidence="2">
    <location>
        <begin position="6"/>
        <end position="93"/>
    </location>
</feature>
<dbReference type="AlphaFoldDB" id="A0A652KXV8"/>
<proteinExistence type="predicted"/>
<dbReference type="Pfam" id="PF15567">
    <property type="entry name" value="Imm35"/>
    <property type="match status" value="1"/>
</dbReference>
<protein>
    <recommendedName>
        <fullName evidence="2">Immunity protein 35 domain-containing protein</fullName>
    </recommendedName>
</protein>
<feature type="compositionally biased region" description="Basic and acidic residues" evidence="1">
    <location>
        <begin position="201"/>
        <end position="214"/>
    </location>
</feature>
<name>A0A652KXV8_9ACTN</name>